<dbReference type="OrthoDB" id="9766847at2"/>
<dbReference type="Gene3D" id="3.40.710.10">
    <property type="entry name" value="DD-peptidase/beta-lactamase superfamily"/>
    <property type="match status" value="1"/>
</dbReference>
<dbReference type="PANTHER" id="PTHR30627">
    <property type="entry name" value="PEPTIDOGLYCAN D,D-TRANSPEPTIDASE"/>
    <property type="match status" value="1"/>
</dbReference>
<sequence length="481" mass="50693">MNQSIRRLSVFVMALFVVLLLNVTWIQGFQAEELRESPHNTRRYLDRLREPRGPIVIGESRVAFSTPFEDGNTVQYQREYPEGTLYAHVVGTFRTTGESGIEASENKLLNGTDDRLAVRNFIDILTGEPRTGATVEMTIDPRVQRAARDGLAQLGRNGAAVALDPSSGAVLAAYSVPVFDPAEVTSVTEAEAAAARWEELSEADSQPLLNRAFNETYPPGSVFKVVTAAAALEDGATPESTQPAPAVLDLPQGGTLPNAFSGPCNGGSPDTLAHSIEISCNTSMANWALTLGEDRMREQAEAFGFGREDLEIPSPVAESVYPAGMGGSSLAQTGIGQFDVRATPLQMAMVAAGVANDGDVMKPYLVDRATDADLETIVQTTPRKYSDAVSSQTAEQLTRMMVAVTEGAEGSGRSGAIPGIEVAGKTGTAENAGPTHNWFISFAPADDPEIAVAVVVENGGGSGGTLAAPIAKSMMEAVLTG</sequence>
<evidence type="ECO:0000259" key="1">
    <source>
        <dbReference type="Pfam" id="PF00905"/>
    </source>
</evidence>
<dbReference type="GO" id="GO:0005886">
    <property type="term" value="C:plasma membrane"/>
    <property type="evidence" value="ECO:0007669"/>
    <property type="project" value="TreeGrafter"/>
</dbReference>
<dbReference type="KEGG" id="ngv:CDO52_02495"/>
<dbReference type="GO" id="GO:0071972">
    <property type="term" value="F:peptidoglycan L,D-transpeptidase activity"/>
    <property type="evidence" value="ECO:0007669"/>
    <property type="project" value="TreeGrafter"/>
</dbReference>
<dbReference type="GO" id="GO:0071555">
    <property type="term" value="P:cell wall organization"/>
    <property type="evidence" value="ECO:0007669"/>
    <property type="project" value="TreeGrafter"/>
</dbReference>
<dbReference type="InterPro" id="IPR012338">
    <property type="entry name" value="Beta-lactam/transpept-like"/>
</dbReference>
<accession>A0A223S141</accession>
<feature type="domain" description="Penicillin-binding protein transpeptidase" evidence="1">
    <location>
        <begin position="158"/>
        <end position="476"/>
    </location>
</feature>
<evidence type="ECO:0000313" key="3">
    <source>
        <dbReference type="EMBL" id="ASU81807.1"/>
    </source>
</evidence>
<dbReference type="InterPro" id="IPR001460">
    <property type="entry name" value="PCN-bd_Tpept"/>
</dbReference>
<gene>
    <name evidence="3" type="ORF">CDO52_02495</name>
</gene>
<dbReference type="AlphaFoldDB" id="A0A223S141"/>
<dbReference type="InterPro" id="IPR050515">
    <property type="entry name" value="Beta-lactam/transpept"/>
</dbReference>
<reference evidence="3 4" key="1">
    <citation type="submission" date="2017-08" db="EMBL/GenBank/DDBJ databases">
        <title>The complete genome sequence of Nocardiopsis gilva YIM 90087.</title>
        <authorList>
            <person name="Yin M."/>
            <person name="Tang S."/>
        </authorList>
    </citation>
    <scope>NUCLEOTIDE SEQUENCE [LARGE SCALE GENOMIC DNA]</scope>
    <source>
        <strain evidence="3 4">YIM 90087</strain>
    </source>
</reference>
<name>A0A223S141_9ACTN</name>
<dbReference type="Pfam" id="PF00905">
    <property type="entry name" value="Transpeptidase"/>
    <property type="match status" value="1"/>
</dbReference>
<keyword evidence="4" id="KW-1185">Reference proteome</keyword>
<dbReference type="RefSeq" id="WP_017621886.1">
    <property type="nucleotide sequence ID" value="NZ_ANBG01000448.1"/>
</dbReference>
<dbReference type="Proteomes" id="UP000215005">
    <property type="component" value="Chromosome"/>
</dbReference>
<dbReference type="PANTHER" id="PTHR30627:SF24">
    <property type="entry name" value="PENICILLIN-BINDING PROTEIN 4B"/>
    <property type="match status" value="1"/>
</dbReference>
<dbReference type="GO" id="GO:0008658">
    <property type="term" value="F:penicillin binding"/>
    <property type="evidence" value="ECO:0007669"/>
    <property type="project" value="InterPro"/>
</dbReference>
<dbReference type="EMBL" id="CP022753">
    <property type="protein sequence ID" value="ASU81807.1"/>
    <property type="molecule type" value="Genomic_DNA"/>
</dbReference>
<feature type="domain" description="Penicillin binding protein A dimerisation" evidence="2">
    <location>
        <begin position="52"/>
        <end position="135"/>
    </location>
</feature>
<organism evidence="3 4">
    <name type="scientific">Nocardiopsis gilva YIM 90087</name>
    <dbReference type="NCBI Taxonomy" id="1235441"/>
    <lineage>
        <taxon>Bacteria</taxon>
        <taxon>Bacillati</taxon>
        <taxon>Actinomycetota</taxon>
        <taxon>Actinomycetes</taxon>
        <taxon>Streptosporangiales</taxon>
        <taxon>Nocardiopsidaceae</taxon>
        <taxon>Nocardiopsis</taxon>
    </lineage>
</organism>
<dbReference type="SUPFAM" id="SSF56601">
    <property type="entry name" value="beta-lactamase/transpeptidase-like"/>
    <property type="match status" value="1"/>
</dbReference>
<dbReference type="Gene3D" id="3.90.1310.10">
    <property type="entry name" value="Penicillin-binding protein 2a (Domain 2)"/>
    <property type="match status" value="1"/>
</dbReference>
<dbReference type="Pfam" id="PF21922">
    <property type="entry name" value="PBP_dimer_2"/>
    <property type="match status" value="1"/>
</dbReference>
<evidence type="ECO:0000313" key="4">
    <source>
        <dbReference type="Proteomes" id="UP000215005"/>
    </source>
</evidence>
<proteinExistence type="predicted"/>
<evidence type="ECO:0000259" key="2">
    <source>
        <dbReference type="Pfam" id="PF21922"/>
    </source>
</evidence>
<dbReference type="InterPro" id="IPR054120">
    <property type="entry name" value="PBPA_dimer"/>
</dbReference>
<protein>
    <submittedName>
        <fullName evidence="3">Penicillin-binding protein 2</fullName>
    </submittedName>
</protein>